<reference evidence="2 3" key="1">
    <citation type="submission" date="2020-07" db="EMBL/GenBank/DDBJ databases">
        <title>Mycobacterium kansasii (former subtype) with zoonotic potential isolated from diseased indoor pet cat, Japan.</title>
        <authorList>
            <person name="Fukano H."/>
            <person name="Terazono T."/>
            <person name="Hoshino Y."/>
        </authorList>
    </citation>
    <scope>NUCLEOTIDE SEQUENCE [LARGE SCALE GENOMIC DNA]</scope>
    <source>
        <strain evidence="2 3">Kuro-I</strain>
    </source>
</reference>
<proteinExistence type="predicted"/>
<gene>
    <name evidence="2" type="ORF">NIIDMKKI_45800</name>
</gene>
<dbReference type="AlphaFoldDB" id="A0A7G1IG21"/>
<dbReference type="EMBL" id="AP023343">
    <property type="protein sequence ID" value="BCI89374.1"/>
    <property type="molecule type" value="Genomic_DNA"/>
</dbReference>
<name>A0A7G1IG21_MYCKA</name>
<evidence type="ECO:0000313" key="2">
    <source>
        <dbReference type="EMBL" id="BCI89374.1"/>
    </source>
</evidence>
<protein>
    <recommendedName>
        <fullName evidence="1">VapC50 C-terminal domain-containing protein</fullName>
    </recommendedName>
</protein>
<evidence type="ECO:0000259" key="1">
    <source>
        <dbReference type="Pfam" id="PF26343"/>
    </source>
</evidence>
<dbReference type="Pfam" id="PF26343">
    <property type="entry name" value="VapC50_C"/>
    <property type="match status" value="1"/>
</dbReference>
<evidence type="ECO:0000313" key="3">
    <source>
        <dbReference type="Proteomes" id="UP000516380"/>
    </source>
</evidence>
<dbReference type="Proteomes" id="UP000516380">
    <property type="component" value="Chromosome"/>
</dbReference>
<feature type="domain" description="VapC50 C-terminal" evidence="1">
    <location>
        <begin position="2"/>
        <end position="50"/>
    </location>
</feature>
<sequence length="54" mass="6006">MLDQLDLYQEATITAIRGMVDSWTNPPFTLDEILIALARRGAPNFAAEARLAFP</sequence>
<keyword evidence="3" id="KW-1185">Reference proteome</keyword>
<dbReference type="InterPro" id="IPR058652">
    <property type="entry name" value="VapC50_C"/>
</dbReference>
<accession>A0A7G1IG21</accession>
<organism evidence="2 3">
    <name type="scientific">Mycobacterium kansasii</name>
    <dbReference type="NCBI Taxonomy" id="1768"/>
    <lineage>
        <taxon>Bacteria</taxon>
        <taxon>Bacillati</taxon>
        <taxon>Actinomycetota</taxon>
        <taxon>Actinomycetes</taxon>
        <taxon>Mycobacteriales</taxon>
        <taxon>Mycobacteriaceae</taxon>
        <taxon>Mycobacterium</taxon>
    </lineage>
</organism>